<evidence type="ECO:0000313" key="15">
    <source>
        <dbReference type="Proteomes" id="UP001108240"/>
    </source>
</evidence>
<evidence type="ECO:0000256" key="6">
    <source>
        <dbReference type="ARBA" id="ARBA00022695"/>
    </source>
</evidence>
<evidence type="ECO:0000256" key="2">
    <source>
        <dbReference type="ARBA" id="ARBA00012180"/>
    </source>
</evidence>
<keyword evidence="6" id="KW-0548">Nucleotidyltransferase</keyword>
<organism evidence="14 15">
    <name type="scientific">Cyprinus carpio carpio</name>
    <dbReference type="NCBI Taxonomy" id="630221"/>
    <lineage>
        <taxon>Eukaryota</taxon>
        <taxon>Metazoa</taxon>
        <taxon>Chordata</taxon>
        <taxon>Craniata</taxon>
        <taxon>Vertebrata</taxon>
        <taxon>Euteleostomi</taxon>
        <taxon>Actinopterygii</taxon>
        <taxon>Neopterygii</taxon>
        <taxon>Teleostei</taxon>
        <taxon>Ostariophysi</taxon>
        <taxon>Cypriniformes</taxon>
        <taxon>Cyprinidae</taxon>
        <taxon>Cyprininae</taxon>
        <taxon>Cyprinus</taxon>
    </lineage>
</organism>
<reference evidence="14" key="2">
    <citation type="submission" date="2025-09" db="UniProtKB">
        <authorList>
            <consortium name="Ensembl"/>
        </authorList>
    </citation>
    <scope>IDENTIFICATION</scope>
</reference>
<dbReference type="Pfam" id="PF17917">
    <property type="entry name" value="RT_RNaseH"/>
    <property type="match status" value="1"/>
</dbReference>
<dbReference type="InterPro" id="IPR041373">
    <property type="entry name" value="RT_RNaseH"/>
</dbReference>
<dbReference type="Pfam" id="PF13975">
    <property type="entry name" value="gag-asp_proteas"/>
    <property type="match status" value="1"/>
</dbReference>
<dbReference type="GO" id="GO:0004190">
    <property type="term" value="F:aspartic-type endopeptidase activity"/>
    <property type="evidence" value="ECO:0007669"/>
    <property type="project" value="InterPro"/>
</dbReference>
<dbReference type="Gene3D" id="1.10.340.70">
    <property type="match status" value="1"/>
</dbReference>
<dbReference type="CDD" id="cd09274">
    <property type="entry name" value="RNase_HI_RT_Ty3"/>
    <property type="match status" value="1"/>
</dbReference>
<dbReference type="Gene3D" id="3.10.20.370">
    <property type="match status" value="1"/>
</dbReference>
<dbReference type="GO" id="GO:0006508">
    <property type="term" value="P:proteolysis"/>
    <property type="evidence" value="ECO:0007669"/>
    <property type="project" value="UniProtKB-KW"/>
</dbReference>
<keyword evidence="7" id="KW-0540">Nuclease</keyword>
<dbReference type="SUPFAM" id="SSF50630">
    <property type="entry name" value="Acid proteases"/>
    <property type="match status" value="1"/>
</dbReference>
<keyword evidence="8" id="KW-0255">Endonuclease</keyword>
<dbReference type="InterPro" id="IPR001969">
    <property type="entry name" value="Aspartic_peptidase_AS"/>
</dbReference>
<dbReference type="FunFam" id="3.10.10.10:FF:000007">
    <property type="entry name" value="Retrovirus-related Pol polyprotein from transposon 17.6-like Protein"/>
    <property type="match status" value="1"/>
</dbReference>
<evidence type="ECO:0000256" key="7">
    <source>
        <dbReference type="ARBA" id="ARBA00022722"/>
    </source>
</evidence>
<evidence type="ECO:0000256" key="3">
    <source>
        <dbReference type="ARBA" id="ARBA00012493"/>
    </source>
</evidence>
<dbReference type="PROSITE" id="PS00141">
    <property type="entry name" value="ASP_PROTEASE"/>
    <property type="match status" value="1"/>
</dbReference>
<proteinExistence type="inferred from homology"/>
<dbReference type="PANTHER" id="PTHR37984:SF5">
    <property type="entry name" value="PROTEIN NYNRIN-LIKE"/>
    <property type="match status" value="1"/>
</dbReference>
<dbReference type="Gene3D" id="3.10.10.10">
    <property type="entry name" value="HIV Type 1 Reverse Transcriptase, subunit A, domain 1"/>
    <property type="match status" value="1"/>
</dbReference>
<dbReference type="FunFam" id="1.10.340.70:FF:000001">
    <property type="entry name" value="Retrovirus-related Pol polyprotein from transposon gypsy-like Protein"/>
    <property type="match status" value="1"/>
</dbReference>
<dbReference type="EC" id="2.7.7.49" evidence="3"/>
<evidence type="ECO:0000313" key="14">
    <source>
        <dbReference type="Ensembl" id="ENSCCRP00000118259.1"/>
    </source>
</evidence>
<keyword evidence="9" id="KW-0378">Hydrolase</keyword>
<dbReference type="PROSITE" id="PS50175">
    <property type="entry name" value="ASP_PROT_RETROV"/>
    <property type="match status" value="1"/>
</dbReference>
<dbReference type="Pfam" id="PF17921">
    <property type="entry name" value="Integrase_H2C2"/>
    <property type="match status" value="1"/>
</dbReference>
<dbReference type="SUPFAM" id="SSF56672">
    <property type="entry name" value="DNA/RNA polymerases"/>
    <property type="match status" value="1"/>
</dbReference>
<dbReference type="Proteomes" id="UP001108240">
    <property type="component" value="Unplaced"/>
</dbReference>
<keyword evidence="4" id="KW-0645">Protease</keyword>
<evidence type="ECO:0000256" key="9">
    <source>
        <dbReference type="ARBA" id="ARBA00022801"/>
    </source>
</evidence>
<keyword evidence="10" id="KW-0695">RNA-directed DNA polymerase</keyword>
<keyword evidence="5" id="KW-0808">Transferase</keyword>
<dbReference type="Gene3D" id="2.40.70.10">
    <property type="entry name" value="Acid Proteases"/>
    <property type="match status" value="1"/>
</dbReference>
<name>A0A9J7YDK7_CYPCA</name>
<dbReference type="InterPro" id="IPR000477">
    <property type="entry name" value="RT_dom"/>
</dbReference>
<evidence type="ECO:0000259" key="12">
    <source>
        <dbReference type="PROSITE" id="PS50175"/>
    </source>
</evidence>
<dbReference type="InterPro" id="IPR021109">
    <property type="entry name" value="Peptidase_aspartic_dom_sf"/>
</dbReference>
<dbReference type="PROSITE" id="PS50878">
    <property type="entry name" value="RT_POL"/>
    <property type="match status" value="1"/>
</dbReference>
<dbReference type="GO" id="GO:0003964">
    <property type="term" value="F:RNA-directed DNA polymerase activity"/>
    <property type="evidence" value="ECO:0007669"/>
    <property type="project" value="UniProtKB-KW"/>
</dbReference>
<dbReference type="InterPro" id="IPR043502">
    <property type="entry name" value="DNA/RNA_pol_sf"/>
</dbReference>
<comment type="similarity">
    <text evidence="1">Belongs to the beta type-B retroviral polymerase family. HERV class-II K(HML-2) pol subfamily.</text>
</comment>
<reference evidence="14" key="1">
    <citation type="submission" date="2025-08" db="UniProtKB">
        <authorList>
            <consortium name="Ensembl"/>
        </authorList>
    </citation>
    <scope>IDENTIFICATION</scope>
</reference>
<feature type="domain" description="Reverse transcriptase" evidence="13">
    <location>
        <begin position="332"/>
        <end position="511"/>
    </location>
</feature>
<dbReference type="AlphaFoldDB" id="A0A9J7YDK7"/>
<evidence type="ECO:0000256" key="5">
    <source>
        <dbReference type="ARBA" id="ARBA00022679"/>
    </source>
</evidence>
<dbReference type="Pfam" id="PF00078">
    <property type="entry name" value="RVT_1"/>
    <property type="match status" value="1"/>
</dbReference>
<dbReference type="PANTHER" id="PTHR37984">
    <property type="entry name" value="PROTEIN CBG26694"/>
    <property type="match status" value="1"/>
</dbReference>
<dbReference type="GO" id="GO:0003723">
    <property type="term" value="F:RNA binding"/>
    <property type="evidence" value="ECO:0007669"/>
    <property type="project" value="UniProtKB-KW"/>
</dbReference>
<keyword evidence="15" id="KW-1185">Reference proteome</keyword>
<evidence type="ECO:0000256" key="10">
    <source>
        <dbReference type="ARBA" id="ARBA00022918"/>
    </source>
</evidence>
<dbReference type="InterPro" id="IPR001995">
    <property type="entry name" value="Peptidase_A2_cat"/>
</dbReference>
<feature type="domain" description="Peptidase A2" evidence="12">
    <location>
        <begin position="33"/>
        <end position="113"/>
    </location>
</feature>
<sequence>MPAPMQDNFFQLASSVQGNPGIYIAAKLGGCDVKLLVDTGAQVSIIPKQRWLTITNGGAPLEHHEGVVRVANGGSMLILGRWQTVCQFDSLTVITEFLVADLEPQEILLGSDFLLKYGVIINLDQKSCRLMGKQIPLLVGNNNGMQPCDVMVHVDTSVPPRSEVLITGAVEGVPDSLQGMLEPSSSLYNHCDLLVARVVCRVEQGILPVRVINVTDDTHILKRGMKVGKLSFDVVVEGGGVVMANRPTFSVDTLIDRLNLHEKGFGEAETRAVRELLYKNLSVFSVNDADLGRTQLITHQIETGNAKPIKLPPRRVPLHLQEEVAEHIKGMQVNGIVQPSCSPWGAPVVPVRKKDGTLRFCVDYRRLNDVTRKDAYPLPRIDDALDSLAHAQWFSTLDLASGYWQVEVDPRDKHKTAFITRQGLFEFNVLSFGLCNASSTFQRLMDLVLADLQWTTCLVYLDDIIVFGRTFGEHLQRLDEVLGKLRHANLKVKPSKCALFATQVRYLGHVISADGIRADPDKIDAVRQWPVPKNQTEVRSFVGLASYYRRFIEGFAEIARPLHRLTEKGRKFKWDGECQRAFLQLKTALVTTPVLAYPDPHKAFILDTDASDVGIGAVLSQEVDGLERVVAYASRALTKQERRYATTKKELLSLVVFTKYFKHYLLGKEFILRTDHSSLRWLHNFQGLEGQLARWVEQLASFQYKIVHRPGQKHVNADALSRLPSFGAKCEDLSDPRVEVSASVCAVCETAPSGEIEDELVGAQKKDAVLQIVEQLWLRGEEGRAEAQTKVEVRGFLPVWDQLEFERGRLVRKPPLNTDAALKMQVVLPKVMVPEVLKMLHNSATGGHLGVQKLQAKVKDRFYWPGWFEDVKKWCRECTECASRKSSAPNIRYPPFSCKFIRSISVSTENVGLLAITTPPPSTTTSKDNLPTFIPRFKIWVSSVTLITRTGILVADLEPQEILLGSDFLLKYGVIINLDQKSCRLMGKQIPLLVGNNNGMQPCDVIVHVDTSVPPRSEVLITGAVEGVPDSLQGMLEPSSSLYNHCDLLVARVVCRVEQGILPVRVINVTDDTHILKRGMKVGKLSFDVVVEGGGVVMANRPTFSVDTLIDRLNLHEKGLRGG</sequence>
<dbReference type="OMA" id="HILKRGM"/>
<accession>A0A9J7YDK7</accession>
<dbReference type="FunFam" id="3.30.70.270:FF:000041">
    <property type="entry name" value="Uncharacterized protein"/>
    <property type="match status" value="1"/>
</dbReference>
<evidence type="ECO:0000256" key="8">
    <source>
        <dbReference type="ARBA" id="ARBA00022759"/>
    </source>
</evidence>
<evidence type="ECO:0000256" key="1">
    <source>
        <dbReference type="ARBA" id="ARBA00010879"/>
    </source>
</evidence>
<dbReference type="CDD" id="cd00303">
    <property type="entry name" value="retropepsin_like"/>
    <property type="match status" value="1"/>
</dbReference>
<dbReference type="InterPro" id="IPR043128">
    <property type="entry name" value="Rev_trsase/Diguanyl_cyclase"/>
</dbReference>
<dbReference type="FunFam" id="3.10.20.370:FF:000001">
    <property type="entry name" value="Retrovirus-related Pol polyprotein from transposon 17.6-like protein"/>
    <property type="match status" value="1"/>
</dbReference>
<dbReference type="Ensembl" id="ENSCCRT00000117402.1">
    <property type="protein sequence ID" value="ENSCCRP00000118259.1"/>
    <property type="gene ID" value="ENSCCRG00000062158.1"/>
</dbReference>
<dbReference type="GO" id="GO:0015074">
    <property type="term" value="P:DNA integration"/>
    <property type="evidence" value="ECO:0007669"/>
    <property type="project" value="UniProtKB-KW"/>
</dbReference>
<dbReference type="EC" id="3.1.26.4" evidence="2"/>
<dbReference type="InterPro" id="IPR041588">
    <property type="entry name" value="Integrase_H2C2"/>
</dbReference>
<evidence type="ECO:0000259" key="13">
    <source>
        <dbReference type="PROSITE" id="PS50878"/>
    </source>
</evidence>
<dbReference type="Gene3D" id="3.30.70.270">
    <property type="match status" value="2"/>
</dbReference>
<evidence type="ECO:0000256" key="11">
    <source>
        <dbReference type="ARBA" id="ARBA00039658"/>
    </source>
</evidence>
<dbReference type="GeneTree" id="ENSGT01100000263500"/>
<dbReference type="GO" id="GO:0004523">
    <property type="term" value="F:RNA-DNA hybrid ribonuclease activity"/>
    <property type="evidence" value="ECO:0007669"/>
    <property type="project" value="UniProtKB-EC"/>
</dbReference>
<protein>
    <recommendedName>
        <fullName evidence="11">Gypsy retrotransposon integrase-like protein 1</fullName>
        <ecNumber evidence="3">2.7.7.49</ecNumber>
        <ecNumber evidence="2">3.1.26.4</ecNumber>
    </recommendedName>
</protein>
<dbReference type="InterPro" id="IPR050951">
    <property type="entry name" value="Retrovirus_Pol_polyprotein"/>
</dbReference>
<evidence type="ECO:0000256" key="4">
    <source>
        <dbReference type="ARBA" id="ARBA00022670"/>
    </source>
</evidence>
<dbReference type="CDD" id="cd01647">
    <property type="entry name" value="RT_LTR"/>
    <property type="match status" value="1"/>
</dbReference>